<dbReference type="Proteomes" id="UP000217895">
    <property type="component" value="Chromosome"/>
</dbReference>
<gene>
    <name evidence="1" type="ORF">NIES2135_20410</name>
</gene>
<name>A0A1Z4JEW7_LEPBY</name>
<dbReference type="EMBL" id="AP018203">
    <property type="protein sequence ID" value="BAY55218.1"/>
    <property type="molecule type" value="Genomic_DNA"/>
</dbReference>
<keyword evidence="2" id="KW-1185">Reference proteome</keyword>
<sequence length="91" mass="10440">MSTLRHGEHIASSMDSGLRHIDQLLKVAIAVNQLPEDRFIGEFYFPYFAIPVAGDFVRLKGEIVYRCVSRQIDANELDCASEIRIWIEEVE</sequence>
<evidence type="ECO:0000313" key="1">
    <source>
        <dbReference type="EMBL" id="BAY55218.1"/>
    </source>
</evidence>
<proteinExistence type="predicted"/>
<accession>A0A1Z4JEW7</accession>
<evidence type="ECO:0000313" key="2">
    <source>
        <dbReference type="Proteomes" id="UP000217895"/>
    </source>
</evidence>
<organism evidence="1 2">
    <name type="scientific">Leptolyngbya boryana NIES-2135</name>
    <dbReference type="NCBI Taxonomy" id="1973484"/>
    <lineage>
        <taxon>Bacteria</taxon>
        <taxon>Bacillati</taxon>
        <taxon>Cyanobacteriota</taxon>
        <taxon>Cyanophyceae</taxon>
        <taxon>Leptolyngbyales</taxon>
        <taxon>Leptolyngbyaceae</taxon>
        <taxon>Leptolyngbya group</taxon>
        <taxon>Leptolyngbya</taxon>
    </lineage>
</organism>
<reference evidence="1 2" key="1">
    <citation type="submission" date="2017-06" db="EMBL/GenBank/DDBJ databases">
        <title>Genome sequencing of cyanobaciteial culture collection at National Institute for Environmental Studies (NIES).</title>
        <authorList>
            <person name="Hirose Y."/>
            <person name="Shimura Y."/>
            <person name="Fujisawa T."/>
            <person name="Nakamura Y."/>
            <person name="Kawachi M."/>
        </authorList>
    </citation>
    <scope>NUCLEOTIDE SEQUENCE [LARGE SCALE GENOMIC DNA]</scope>
    <source>
        <strain evidence="1 2">NIES-2135</strain>
    </source>
</reference>
<protein>
    <submittedName>
        <fullName evidence="1">Uncharacterized protein</fullName>
    </submittedName>
</protein>
<dbReference type="AlphaFoldDB" id="A0A1Z4JEW7"/>